<dbReference type="InterPro" id="IPR018544">
    <property type="entry name" value="KICS_2"/>
</dbReference>
<sequence length="480" mass="56429">MYIKLSFLIKQKIRFLRVLKNFHRKRGCASSRLSFIFVEPPQCAPINGLWLRASGKRILEIPCNCLIEKLTFMKQSAIHEQLDLTSSIDEIFACVNSRRFKDAFSISKSLNKSKGLPNNVKTIFEEIIRAEEAYHTDFDKCLQKKSGFFSRKANLTEQYKSIKEKIPERPDFSPLLDFVNCKIRLLHLYVQLYQNSAGKPKIAPDFREFFNLFEMNREDYFKKYLANKEDQDELFCNVKLELQTLEYILQSARDIWELHIISAQITLKRAQMSLKEWNMKLNPSLTKKVSFFDNKDAVPNSYEWLVELHGHLLAKFCLFFYDVFMSTPKIGNLEPAEGFRKLCSQTRFDFYGRVQELFKTMESSSALYLIRDHRPSKSENYSSTSKYVFMPFIEEVTNNDAKGDRIGVVSWYSREGNKIGYSDDEENLKKAFEAYQKKKEEKAARGKNYENWEERVQKWNTRGSSTNRTYFLGQVEVILT</sequence>
<dbReference type="SUPFAM" id="SSF158548">
    <property type="entry name" value="FLJ32549 domain-like"/>
    <property type="match status" value="1"/>
</dbReference>
<reference evidence="1" key="1">
    <citation type="journal article" date="2010" name="Science">
        <title>Plasticity of animal genome architecture unmasked by rapid evolution of a pelagic tunicate.</title>
        <authorList>
            <person name="Denoeud F."/>
            <person name="Henriet S."/>
            <person name="Mungpakdee S."/>
            <person name="Aury J.M."/>
            <person name="Da Silva C."/>
            <person name="Brinkmann H."/>
            <person name="Mikhaleva J."/>
            <person name="Olsen L.C."/>
            <person name="Jubin C."/>
            <person name="Canestro C."/>
            <person name="Bouquet J.M."/>
            <person name="Danks G."/>
            <person name="Poulain J."/>
            <person name="Campsteijn C."/>
            <person name="Adamski M."/>
            <person name="Cross I."/>
            <person name="Yadetie F."/>
            <person name="Muffato M."/>
            <person name="Louis A."/>
            <person name="Butcher S."/>
            <person name="Tsagkogeorga G."/>
            <person name="Konrad A."/>
            <person name="Singh S."/>
            <person name="Jensen M.F."/>
            <person name="Cong E.H."/>
            <person name="Eikeseth-Otteraa H."/>
            <person name="Noel B."/>
            <person name="Anthouard V."/>
            <person name="Porcel B.M."/>
            <person name="Kachouri-Lafond R."/>
            <person name="Nishino A."/>
            <person name="Ugolini M."/>
            <person name="Chourrout P."/>
            <person name="Nishida H."/>
            <person name="Aasland R."/>
            <person name="Huzurbazar S."/>
            <person name="Westhof E."/>
            <person name="Delsuc F."/>
            <person name="Lehrach H."/>
            <person name="Reinhardt R."/>
            <person name="Weissenbach J."/>
            <person name="Roy S.W."/>
            <person name="Artiguenave F."/>
            <person name="Postlethwait J.H."/>
            <person name="Manak J.R."/>
            <person name="Thompson E.M."/>
            <person name="Jaillon O."/>
            <person name="Du Pasquier L."/>
            <person name="Boudinot P."/>
            <person name="Liberles D.A."/>
            <person name="Volff J.N."/>
            <person name="Philippe H."/>
            <person name="Lenhard B."/>
            <person name="Roest Crollius H."/>
            <person name="Wincker P."/>
            <person name="Chourrout D."/>
        </authorList>
    </citation>
    <scope>NUCLEOTIDE SEQUENCE [LARGE SCALE GENOMIC DNA]</scope>
</reference>
<evidence type="ECO:0000313" key="2">
    <source>
        <dbReference type="Proteomes" id="UP000001307"/>
    </source>
</evidence>
<dbReference type="GO" id="GO:0034198">
    <property type="term" value="P:cellular response to amino acid starvation"/>
    <property type="evidence" value="ECO:0007669"/>
    <property type="project" value="TreeGrafter"/>
</dbReference>
<evidence type="ECO:0000313" key="1">
    <source>
        <dbReference type="EMBL" id="CBY14527.1"/>
    </source>
</evidence>
<dbReference type="Gene3D" id="1.10.3450.30">
    <property type="match status" value="1"/>
</dbReference>
<accession>E4XXZ9</accession>
<dbReference type="PANTHER" id="PTHR31581:SF1">
    <property type="entry name" value="KICSTOR SUBUNIT 2"/>
    <property type="match status" value="1"/>
</dbReference>
<dbReference type="OrthoDB" id="10320396at2759"/>
<dbReference type="InParanoid" id="E4XXZ9"/>
<dbReference type="GO" id="GO:1904262">
    <property type="term" value="P:negative regulation of TORC1 signaling"/>
    <property type="evidence" value="ECO:0007669"/>
    <property type="project" value="TreeGrafter"/>
</dbReference>
<dbReference type="AlphaFoldDB" id="E4XXZ9"/>
<dbReference type="PANTHER" id="PTHR31581">
    <property type="entry name" value="KICSTOR COMPLEX PROTEIN C12ORF66"/>
    <property type="match status" value="1"/>
</dbReference>
<dbReference type="Pfam" id="PF09404">
    <property type="entry name" value="C12orf66_like"/>
    <property type="match status" value="1"/>
</dbReference>
<gene>
    <name evidence="1" type="ORF">GSOID_T00007557001</name>
</gene>
<dbReference type="InterPro" id="IPR038060">
    <property type="entry name" value="C12orf66-like_central_sf"/>
</dbReference>
<dbReference type="GO" id="GO:0042149">
    <property type="term" value="P:cellular response to glucose starvation"/>
    <property type="evidence" value="ECO:0007669"/>
    <property type="project" value="TreeGrafter"/>
</dbReference>
<dbReference type="Proteomes" id="UP000001307">
    <property type="component" value="Unassembled WGS sequence"/>
</dbReference>
<organism evidence="1">
    <name type="scientific">Oikopleura dioica</name>
    <name type="common">Tunicate</name>
    <dbReference type="NCBI Taxonomy" id="34765"/>
    <lineage>
        <taxon>Eukaryota</taxon>
        <taxon>Metazoa</taxon>
        <taxon>Chordata</taxon>
        <taxon>Tunicata</taxon>
        <taxon>Appendicularia</taxon>
        <taxon>Copelata</taxon>
        <taxon>Oikopleuridae</taxon>
        <taxon>Oikopleura</taxon>
    </lineage>
</organism>
<protein>
    <submittedName>
        <fullName evidence="1">Uncharacterized protein</fullName>
    </submittedName>
</protein>
<proteinExistence type="predicted"/>
<dbReference type="GO" id="GO:0061462">
    <property type="term" value="P:protein localization to lysosome"/>
    <property type="evidence" value="ECO:0007669"/>
    <property type="project" value="TreeGrafter"/>
</dbReference>
<name>E4XXZ9_OIKDI</name>
<keyword evidence="2" id="KW-1185">Reference proteome</keyword>
<dbReference type="EMBL" id="FN653302">
    <property type="protein sequence ID" value="CBY14527.1"/>
    <property type="molecule type" value="Genomic_DNA"/>
</dbReference>